<dbReference type="RefSeq" id="WP_185251067.1">
    <property type="nucleotide sequence ID" value="NZ_JACKXE010000001.1"/>
</dbReference>
<dbReference type="EMBL" id="JACKXE010000001">
    <property type="protein sequence ID" value="MBB6625720.1"/>
    <property type="molecule type" value="Genomic_DNA"/>
</dbReference>
<dbReference type="Proteomes" id="UP000523955">
    <property type="component" value="Unassembled WGS sequence"/>
</dbReference>
<name>A0A7X0RCH7_9ACTN</name>
<comment type="caution">
    <text evidence="2">The sequence shown here is derived from an EMBL/GenBank/DDBJ whole genome shotgun (WGS) entry which is preliminary data.</text>
</comment>
<feature type="region of interest" description="Disordered" evidence="1">
    <location>
        <begin position="1"/>
        <end position="26"/>
    </location>
</feature>
<evidence type="ECO:0000313" key="2">
    <source>
        <dbReference type="EMBL" id="MBB6625720.1"/>
    </source>
</evidence>
<gene>
    <name evidence="2" type="ORF">H5V45_00165</name>
</gene>
<accession>A0A7X0RCH7</accession>
<sequence>MNDWTDRHETLLRGADPARSRDADETLDRAALDRAWQQVVTSMPSSGPRRRPGRTVVAGLAAAALLGLGGTAAADVLSSRTGQYVDREDWQAGGPGEELDPRGEDFRQVVADETTGIPFPSDEARQLSLDAQVADQRRGIEGEPVRVSTSAMAGFVANDAVCSWASTWARATRAGDRPGVQQATDALVGATDWDAVVVLQRLEPERFDWLAGVAQAARGTSVRAMGASLAAEVYCPLALIPDLPEALPPGDPRRADLRGGS</sequence>
<evidence type="ECO:0000313" key="3">
    <source>
        <dbReference type="Proteomes" id="UP000523955"/>
    </source>
</evidence>
<keyword evidence="3" id="KW-1185">Reference proteome</keyword>
<protein>
    <submittedName>
        <fullName evidence="2">Uncharacterized protein</fullName>
    </submittedName>
</protein>
<reference evidence="2 3" key="1">
    <citation type="submission" date="2020-08" db="EMBL/GenBank/DDBJ databases">
        <authorList>
            <person name="Seo M.-J."/>
        </authorList>
    </citation>
    <scope>NUCLEOTIDE SEQUENCE [LARGE SCALE GENOMIC DNA]</scope>
    <source>
        <strain evidence="2 3">KIGAM211</strain>
    </source>
</reference>
<proteinExistence type="predicted"/>
<dbReference type="AlphaFoldDB" id="A0A7X0RCH7"/>
<organism evidence="2 3">
    <name type="scientific">Nocardioides luti</name>
    <dbReference type="NCBI Taxonomy" id="2761101"/>
    <lineage>
        <taxon>Bacteria</taxon>
        <taxon>Bacillati</taxon>
        <taxon>Actinomycetota</taxon>
        <taxon>Actinomycetes</taxon>
        <taxon>Propionibacteriales</taxon>
        <taxon>Nocardioidaceae</taxon>
        <taxon>Nocardioides</taxon>
    </lineage>
</organism>
<evidence type="ECO:0000256" key="1">
    <source>
        <dbReference type="SAM" id="MobiDB-lite"/>
    </source>
</evidence>